<evidence type="ECO:0000256" key="3">
    <source>
        <dbReference type="ARBA" id="ARBA00023237"/>
    </source>
</evidence>
<dbReference type="InterPro" id="IPR036942">
    <property type="entry name" value="Beta-barrel_TonB_sf"/>
</dbReference>
<gene>
    <name evidence="5" type="ORF">IQ37_04795</name>
</gene>
<dbReference type="eggNOG" id="COG4771">
    <property type="taxonomic scope" value="Bacteria"/>
</dbReference>
<sequence length="810" mass="92989">MKNQNLKHLLFNKLRLISFIIIILLTNKVYSQFIITGKVEQTDKNKNQFTEVLLIDKDSIIVKNGLIEENGNFTLKINDTGVYTFKVKQFNHFLYNRNIQINSDFNLGTIVIENTKKIEEVIITSKKKLIERKIDRVVFNVENAIATAGGDALEALKITPGVKVRNDNISIIGKGAVSVMVDDRLIELKQEDLSNFLKSIAADNIKSIEVISTPPAKYDAVGNSGIINIKTKIAKRDSWNANAGMTYLQRSRSEGSGFANFNFNKGRWAISSALSYRQGGLKIDADDYAYFQDALWYTKSPQFVRSKRFSSKFGVDYTINNFWKTGIQYIANINRSKLPGQTSTDVLDYGSDTVLQQLQSNGNQNRKPNFNSINYYNEFKLDSLNRKIILNFDYFNYANQDDRYYEGNSATTTPYQQQFYNGFSLNSQNINNYSGKIDVEYPLKNINISFGGKIGTSKAKNDMDIFNSGLSDTPVISFPSNSTRFEYTEHIQALYASANKKFGDHWETQLGMRLEAMQTKSNSISLNQTNNYNYAKLFPSLFINYKSSENSSFALNYSRRIERPSFHELNPNQWYINPFQKLGGNPFLRPAFIDNIDLSYTYKALESKIYFSNEKNLFGQIALADPVTNEISFTNENYVNTKRWGISESYTFDKLKWWTSMNSLDISYVKAESFIPAIQRYQKGWSGRFSTNNDFILNKDKTFLFNVNYWYSPRSVDGKFYNIGAMGNLSASLQYVLMNKNLRISLKVNDILRTEKVRQSSTVNNVYQEGIYYMDNQYVQLSMSYKFGNQKIKSVKRATGNEEEINRTGN</sequence>
<name>A0A086BKT2_9FLAO</name>
<dbReference type="Proteomes" id="UP000028709">
    <property type="component" value="Unassembled WGS sequence"/>
</dbReference>
<dbReference type="AlphaFoldDB" id="A0A086BKT2"/>
<dbReference type="PANTHER" id="PTHR40980">
    <property type="entry name" value="PLUG DOMAIN-CONTAINING PROTEIN"/>
    <property type="match status" value="1"/>
</dbReference>
<comment type="caution">
    <text evidence="5">The sequence shown here is derived from an EMBL/GenBank/DDBJ whole genome shotgun (WGS) entry which is preliminary data.</text>
</comment>
<evidence type="ECO:0000313" key="6">
    <source>
        <dbReference type="Proteomes" id="UP000028709"/>
    </source>
</evidence>
<proteinExistence type="predicted"/>
<feature type="domain" description="Outer membrane protein beta-barrel" evidence="4">
    <location>
        <begin position="380"/>
        <end position="785"/>
    </location>
</feature>
<evidence type="ECO:0000256" key="2">
    <source>
        <dbReference type="ARBA" id="ARBA00023136"/>
    </source>
</evidence>
<organism evidence="5 6">
    <name type="scientific">Chryseobacterium piperi</name>
    <dbReference type="NCBI Taxonomy" id="558152"/>
    <lineage>
        <taxon>Bacteria</taxon>
        <taxon>Pseudomonadati</taxon>
        <taxon>Bacteroidota</taxon>
        <taxon>Flavobacteriia</taxon>
        <taxon>Flavobacteriales</taxon>
        <taxon>Weeksellaceae</taxon>
        <taxon>Chryseobacterium group</taxon>
        <taxon>Chryseobacterium</taxon>
    </lineage>
</organism>
<comment type="subcellular location">
    <subcellularLocation>
        <location evidence="1">Cell outer membrane</location>
    </subcellularLocation>
</comment>
<dbReference type="InterPro" id="IPR037066">
    <property type="entry name" value="Plug_dom_sf"/>
</dbReference>
<dbReference type="PANTHER" id="PTHR40980:SF4">
    <property type="entry name" value="TONB-DEPENDENT RECEPTOR-LIKE BETA-BARREL DOMAIN-CONTAINING PROTEIN"/>
    <property type="match status" value="1"/>
</dbReference>
<evidence type="ECO:0000259" key="4">
    <source>
        <dbReference type="Pfam" id="PF14905"/>
    </source>
</evidence>
<dbReference type="OrthoDB" id="8764943at2"/>
<keyword evidence="2" id="KW-0472">Membrane</keyword>
<dbReference type="Pfam" id="PF14905">
    <property type="entry name" value="OMP_b-brl_3"/>
    <property type="match status" value="1"/>
</dbReference>
<dbReference type="GO" id="GO:0009279">
    <property type="term" value="C:cell outer membrane"/>
    <property type="evidence" value="ECO:0007669"/>
    <property type="project" value="UniProtKB-SubCell"/>
</dbReference>
<dbReference type="KEGG" id="cpip:CJF12_08850"/>
<dbReference type="Gene3D" id="2.170.130.10">
    <property type="entry name" value="TonB-dependent receptor, plug domain"/>
    <property type="match status" value="1"/>
</dbReference>
<dbReference type="Gene3D" id="2.40.170.20">
    <property type="entry name" value="TonB-dependent receptor, beta-barrel domain"/>
    <property type="match status" value="1"/>
</dbReference>
<evidence type="ECO:0000313" key="5">
    <source>
        <dbReference type="EMBL" id="KFF29546.1"/>
    </source>
</evidence>
<keyword evidence="3" id="KW-0998">Cell outer membrane</keyword>
<evidence type="ECO:0000256" key="1">
    <source>
        <dbReference type="ARBA" id="ARBA00004442"/>
    </source>
</evidence>
<dbReference type="InterPro" id="IPR041700">
    <property type="entry name" value="OMP_b-brl_3"/>
</dbReference>
<dbReference type="SUPFAM" id="SSF56935">
    <property type="entry name" value="Porins"/>
    <property type="match status" value="1"/>
</dbReference>
<protein>
    <recommendedName>
        <fullName evidence="4">Outer membrane protein beta-barrel domain-containing protein</fullName>
    </recommendedName>
</protein>
<reference evidence="5 6" key="1">
    <citation type="submission" date="2014-07" db="EMBL/GenBank/DDBJ databases">
        <title>Genome of Chryseobacterium piperi CTM.</title>
        <authorList>
            <person name="Pipes S.E."/>
            <person name="Stropko S.J."/>
            <person name="Newman J.D."/>
        </authorList>
    </citation>
    <scope>NUCLEOTIDE SEQUENCE [LARGE SCALE GENOMIC DNA]</scope>
    <source>
        <strain evidence="5 6">CTM</strain>
    </source>
</reference>
<keyword evidence="6" id="KW-1185">Reference proteome</keyword>
<accession>A0A086BKT2</accession>
<dbReference type="STRING" id="558152.IQ37_04795"/>
<dbReference type="EMBL" id="JPRJ01000005">
    <property type="protein sequence ID" value="KFF29546.1"/>
    <property type="molecule type" value="Genomic_DNA"/>
</dbReference>